<dbReference type="InterPro" id="IPR026444">
    <property type="entry name" value="Secre_tail"/>
</dbReference>
<sequence>MVTITYGECTQPEASIAGNNGPICAGGNATFTVSGTSGATLTYTLTGLSGNQTLALNGSSQTITASNAMANVTLTLVSVANDNCSQNLSATSTVTVNPLPDASFSGLSSTYCADASAVTLTANVPGGTFSGPGVSGSTFTPAQAGSGGSITYSITVNGCTSSSQQSVTVNPLPDASFTGLAGTYCADASAVTLTPTTPGGTFGGPGVSGSIFTPAQAGSGGSITYSITVNGCTNATSQSVTVNPAPDASFTGLAATYCADASAVTLIPSTPGGTFSGPGVSGSTFTPANAGSGGSITYSVTVNGCTSSSQQSVTVNPLPDASFSGLSSTYCADASAVTLTANVPGGTFSGPGVSGSTFTPAQAGSGGSITYSITVNGCSNSSSQSVTVNPAPDASFSGLFSTYCADASPVTLTPTTPGGTFSGPGVSGSTFTPAQAGSGGSITYSITVNGCTSSSQQSVTVNPLPDASFTGLAATYCADASPVTLTPTTPGGTFSGPGVSGSTFTPAQAGSGGSITYSITVNGCSNSSSQSVTVNPAPDASFTGLTSTYCADASAVTLTPTTPGGTFSGPGVSGSTFTPAQAGSGGSITYSITVNGCTNATSQSVTVNPAPDASFSGLSATYCADASAVTLIPSTPGGTFSGPGVSGSTFTPANAGSGGSITYSVTVNGCTSSSQQSVTVNPLPDASFSGLSSTYCADASAVTLTANVPGGTFSGPGVSGSTFTPAQAGSGGSITYSITVNGCSNSSSQSVTVNPAPDASFSGLFSTYCADASAVTLTPTTPGGTFGGPGVSGSIFTPAQAGSGGSITYSITVNGCSNSSSQSVTVNPAPDASFTGLAATYCADASAVTLIPSMPGGTFSGPGVSGNIFTPAQAGSGGNITYSITVNGCTSSSQQSVTVNPLPDASFTGLSSTYCADASAVTLTPTTPGGTFSGQGVSGSTFDPAQAGSGTFSVTYSVSVDGCSNASSQNVTVRPAITLNTSGNTTVTYGYGSNCTTLTASASGGTGAIGLAWSTGATGTSTQVCPGAQTTTYTVTATDAAGCSVQKQITVTVNDVRCGYGGVKVCLGGREQCIAQYLVPTYLRFGYTLGGCSNNVPSRIGYGPQEATPPSLALSVKAYPNPTSGRLTLQVSSPVAGPARLDVLDLVGRAVQQRTEQLSEGLNEIEMDLGGQAAEGVYLIRCRDALGGQAVVRVQKQ</sequence>
<dbReference type="Proteomes" id="UP000479293">
    <property type="component" value="Unassembled WGS sequence"/>
</dbReference>
<protein>
    <submittedName>
        <fullName evidence="1">T9SS type A sorting domain-containing protein</fullName>
    </submittedName>
</protein>
<dbReference type="EMBL" id="WHLY01000002">
    <property type="protein sequence ID" value="MPR36715.1"/>
    <property type="molecule type" value="Genomic_DNA"/>
</dbReference>
<keyword evidence="2" id="KW-1185">Reference proteome</keyword>
<evidence type="ECO:0000313" key="2">
    <source>
        <dbReference type="Proteomes" id="UP000479293"/>
    </source>
</evidence>
<proteinExistence type="predicted"/>
<dbReference type="AlphaFoldDB" id="A0A7C9BMZ6"/>
<gene>
    <name evidence="1" type="ORF">GBK04_26130</name>
</gene>
<organism evidence="1 2">
    <name type="scientific">Salmonirosea aquatica</name>
    <dbReference type="NCBI Taxonomy" id="2654236"/>
    <lineage>
        <taxon>Bacteria</taxon>
        <taxon>Pseudomonadati</taxon>
        <taxon>Bacteroidota</taxon>
        <taxon>Cytophagia</taxon>
        <taxon>Cytophagales</taxon>
        <taxon>Spirosomataceae</taxon>
        <taxon>Salmonirosea</taxon>
    </lineage>
</organism>
<reference evidence="1 2" key="1">
    <citation type="submission" date="2019-10" db="EMBL/GenBank/DDBJ databases">
        <title>Draft Genome Sequence of Cytophagaceae sp. SJW1-29.</title>
        <authorList>
            <person name="Choi A."/>
        </authorList>
    </citation>
    <scope>NUCLEOTIDE SEQUENCE [LARGE SCALE GENOMIC DNA]</scope>
    <source>
        <strain evidence="1 2">SJW1-29</strain>
    </source>
</reference>
<evidence type="ECO:0000313" key="1">
    <source>
        <dbReference type="EMBL" id="MPR36715.1"/>
    </source>
</evidence>
<dbReference type="NCBIfam" id="TIGR04183">
    <property type="entry name" value="Por_Secre_tail"/>
    <property type="match status" value="1"/>
</dbReference>
<name>A0A7C9BMZ6_9BACT</name>
<accession>A0A7C9BMZ6</accession>
<comment type="caution">
    <text evidence="1">The sequence shown here is derived from an EMBL/GenBank/DDBJ whole genome shotgun (WGS) entry which is preliminary data.</text>
</comment>